<dbReference type="AlphaFoldDB" id="A0A7W0CTD2"/>
<feature type="region of interest" description="Disordered" evidence="1">
    <location>
        <begin position="1"/>
        <end position="38"/>
    </location>
</feature>
<evidence type="ECO:0000313" key="2">
    <source>
        <dbReference type="EMBL" id="MBA2896983.1"/>
    </source>
</evidence>
<keyword evidence="3" id="KW-1185">Reference proteome</keyword>
<gene>
    <name evidence="2" type="ORF">HNR30_008379</name>
</gene>
<comment type="caution">
    <text evidence="2">The sequence shown here is derived from an EMBL/GenBank/DDBJ whole genome shotgun (WGS) entry which is preliminary data.</text>
</comment>
<reference evidence="2 3" key="1">
    <citation type="submission" date="2020-07" db="EMBL/GenBank/DDBJ databases">
        <title>Genomic Encyclopedia of Type Strains, Phase IV (KMG-IV): sequencing the most valuable type-strain genomes for metagenomic binning, comparative biology and taxonomic classification.</title>
        <authorList>
            <person name="Goeker M."/>
        </authorList>
    </citation>
    <scope>NUCLEOTIDE SEQUENCE [LARGE SCALE GENOMIC DNA]</scope>
    <source>
        <strain evidence="2 3">DSM 45533</strain>
    </source>
</reference>
<organism evidence="2 3">
    <name type="scientific">Nonomuraea soli</name>
    <dbReference type="NCBI Taxonomy" id="1032476"/>
    <lineage>
        <taxon>Bacteria</taxon>
        <taxon>Bacillati</taxon>
        <taxon>Actinomycetota</taxon>
        <taxon>Actinomycetes</taxon>
        <taxon>Streptosporangiales</taxon>
        <taxon>Streptosporangiaceae</taxon>
        <taxon>Nonomuraea</taxon>
    </lineage>
</organism>
<name>A0A7W0CTD2_9ACTN</name>
<evidence type="ECO:0000313" key="3">
    <source>
        <dbReference type="Proteomes" id="UP000530928"/>
    </source>
</evidence>
<protein>
    <submittedName>
        <fullName evidence="2">Uncharacterized protein</fullName>
    </submittedName>
</protein>
<dbReference type="EMBL" id="JACDUR010000010">
    <property type="protein sequence ID" value="MBA2896983.1"/>
    <property type="molecule type" value="Genomic_DNA"/>
</dbReference>
<sequence>MTLNRMAPPYVMGDVRERSDRVTMTSSHRLTAAPKERP</sequence>
<dbReference type="Proteomes" id="UP000530928">
    <property type="component" value="Unassembled WGS sequence"/>
</dbReference>
<evidence type="ECO:0000256" key="1">
    <source>
        <dbReference type="SAM" id="MobiDB-lite"/>
    </source>
</evidence>
<accession>A0A7W0CTD2</accession>
<proteinExistence type="predicted"/>